<organism evidence="1">
    <name type="scientific">Vibrio tasmaniensis</name>
    <dbReference type="NCBI Taxonomy" id="212663"/>
    <lineage>
        <taxon>Bacteria</taxon>
        <taxon>Pseudomonadati</taxon>
        <taxon>Pseudomonadota</taxon>
        <taxon>Gammaproteobacteria</taxon>
        <taxon>Vibrionales</taxon>
        <taxon>Vibrionaceae</taxon>
        <taxon>Vibrio</taxon>
    </lineage>
</organism>
<dbReference type="AlphaFoldDB" id="A0A0H3ZZF6"/>
<accession>A0A0H3ZZF6</accession>
<evidence type="ECO:0000313" key="1">
    <source>
        <dbReference type="EMBL" id="AKN39294.1"/>
    </source>
</evidence>
<reference evidence="1" key="1">
    <citation type="journal article" date="2015" name="MBio">
        <title>Eco-Evolutionary Dynamics of Episomes among Ecologically Cohesive Bacterial Populations.</title>
        <authorList>
            <person name="Xue H."/>
            <person name="Cordero O.X."/>
            <person name="Camas F.M."/>
            <person name="Trimble W."/>
            <person name="Meyer F."/>
            <person name="Guglielmini J."/>
            <person name="Rocha E.P."/>
            <person name="Polz M.F."/>
        </authorList>
    </citation>
    <scope>NUCLEOTIDE SEQUENCE</scope>
    <source>
        <strain evidence="1">FF_375</strain>
    </source>
</reference>
<proteinExistence type="predicted"/>
<dbReference type="EMBL" id="KP795639">
    <property type="protein sequence ID" value="AKN39294.1"/>
    <property type="molecule type" value="Genomic_DNA"/>
</dbReference>
<sequence length="41" mass="4746">MNIKPIWYEVVDNNHSMLVDLLLLAIDVANKNLVWGILDDH</sequence>
<protein>
    <submittedName>
        <fullName evidence="1">Uncharacterized protein</fullName>
    </submittedName>
</protein>
<name>A0A0H3ZZF6_9VIBR</name>